<dbReference type="EC" id="1.3.1.20" evidence="3"/>
<dbReference type="InterPro" id="IPR055170">
    <property type="entry name" value="GFO_IDH_MocA-like_dom"/>
</dbReference>
<evidence type="ECO:0000256" key="7">
    <source>
        <dbReference type="ARBA" id="ARBA00042988"/>
    </source>
</evidence>
<keyword evidence="14" id="KW-1185">Reference proteome</keyword>
<evidence type="ECO:0000313" key="14">
    <source>
        <dbReference type="Proteomes" id="UP000594454"/>
    </source>
</evidence>
<dbReference type="GO" id="GO:0047115">
    <property type="term" value="F:trans-1,2-dihydrobenzene-1,2-diol dehydrogenase activity"/>
    <property type="evidence" value="ECO:0007669"/>
    <property type="project" value="UniProtKB-EC"/>
</dbReference>
<dbReference type="SUPFAM" id="SSF51735">
    <property type="entry name" value="NAD(P)-binding Rossmann-fold domains"/>
    <property type="match status" value="1"/>
</dbReference>
<dbReference type="SUPFAM" id="SSF55347">
    <property type="entry name" value="Glyceraldehyde-3-phosphate dehydrogenase-like, C-terminal domain"/>
    <property type="match status" value="1"/>
</dbReference>
<dbReference type="Gene3D" id="3.30.360.10">
    <property type="entry name" value="Dihydrodipicolinate Reductase, domain 2"/>
    <property type="match status" value="1"/>
</dbReference>
<dbReference type="Pfam" id="PF01408">
    <property type="entry name" value="GFO_IDH_MocA"/>
    <property type="match status" value="1"/>
</dbReference>
<evidence type="ECO:0000256" key="3">
    <source>
        <dbReference type="ARBA" id="ARBA00038853"/>
    </source>
</evidence>
<dbReference type="InParanoid" id="A0A7R8YV76"/>
<evidence type="ECO:0000256" key="9">
    <source>
        <dbReference type="ARBA" id="ARBA00047423"/>
    </source>
</evidence>
<dbReference type="GO" id="GO:0000166">
    <property type="term" value="F:nucleotide binding"/>
    <property type="evidence" value="ECO:0007669"/>
    <property type="project" value="InterPro"/>
</dbReference>
<evidence type="ECO:0000256" key="4">
    <source>
        <dbReference type="ARBA" id="ARBA00038984"/>
    </source>
</evidence>
<dbReference type="InterPro" id="IPR000683">
    <property type="entry name" value="Gfo/Idh/MocA-like_OxRdtase_N"/>
</dbReference>
<gene>
    <name evidence="13" type="ORF">HERILL_LOCUS8325</name>
</gene>
<protein>
    <recommendedName>
        <fullName evidence="5">Trans-1,2-dihydrobenzene-1,2-diol dehydrogenase</fullName>
        <ecNumber evidence="4">1.1.1.179</ecNumber>
        <ecNumber evidence="3">1.3.1.20</ecNumber>
    </recommendedName>
    <alternativeName>
        <fullName evidence="8">D-xylose 1-dehydrogenase</fullName>
    </alternativeName>
    <alternativeName>
        <fullName evidence="7">D-xylose-NADP dehydrogenase</fullName>
    </alternativeName>
    <alternativeName>
        <fullName evidence="6">Dimeric dihydrodiol dehydrogenase</fullName>
    </alternativeName>
</protein>
<comment type="similarity">
    <text evidence="1">Belongs to the Gfo/Idh/MocA family.</text>
</comment>
<evidence type="ECO:0000256" key="1">
    <source>
        <dbReference type="ARBA" id="ARBA00010928"/>
    </source>
</evidence>
<evidence type="ECO:0000313" key="13">
    <source>
        <dbReference type="EMBL" id="CAD7085486.1"/>
    </source>
</evidence>
<evidence type="ECO:0000259" key="12">
    <source>
        <dbReference type="Pfam" id="PF22725"/>
    </source>
</evidence>
<dbReference type="EC" id="1.1.1.179" evidence="4"/>
<comment type="catalytic activity">
    <reaction evidence="10">
        <text>D-xylose + NADP(+) = D-xylono-1,5-lactone + NADPH + H(+)</text>
        <dbReference type="Rhea" id="RHEA:22000"/>
        <dbReference type="ChEBI" id="CHEBI:15378"/>
        <dbReference type="ChEBI" id="CHEBI:15867"/>
        <dbReference type="ChEBI" id="CHEBI:53455"/>
        <dbReference type="ChEBI" id="CHEBI:57783"/>
        <dbReference type="ChEBI" id="CHEBI:58349"/>
        <dbReference type="EC" id="1.1.1.179"/>
    </reaction>
</comment>
<evidence type="ECO:0000256" key="10">
    <source>
        <dbReference type="ARBA" id="ARBA00049233"/>
    </source>
</evidence>
<dbReference type="InterPro" id="IPR036291">
    <property type="entry name" value="NAD(P)-bd_dom_sf"/>
</dbReference>
<proteinExistence type="inferred from homology"/>
<dbReference type="GO" id="GO:0047837">
    <property type="term" value="F:D-xylose 1-dehydrogenase (NADP+) activity"/>
    <property type="evidence" value="ECO:0007669"/>
    <property type="project" value="UniProtKB-EC"/>
</dbReference>
<dbReference type="Gene3D" id="3.40.50.720">
    <property type="entry name" value="NAD(P)-binding Rossmann-like Domain"/>
    <property type="match status" value="1"/>
</dbReference>
<dbReference type="OrthoDB" id="2129491at2759"/>
<organism evidence="13 14">
    <name type="scientific">Hermetia illucens</name>
    <name type="common">Black soldier fly</name>
    <dbReference type="NCBI Taxonomy" id="343691"/>
    <lineage>
        <taxon>Eukaryota</taxon>
        <taxon>Metazoa</taxon>
        <taxon>Ecdysozoa</taxon>
        <taxon>Arthropoda</taxon>
        <taxon>Hexapoda</taxon>
        <taxon>Insecta</taxon>
        <taxon>Pterygota</taxon>
        <taxon>Neoptera</taxon>
        <taxon>Endopterygota</taxon>
        <taxon>Diptera</taxon>
        <taxon>Brachycera</taxon>
        <taxon>Stratiomyomorpha</taxon>
        <taxon>Stratiomyidae</taxon>
        <taxon>Hermetiinae</taxon>
        <taxon>Hermetia</taxon>
    </lineage>
</organism>
<name>A0A7R8YV76_HERIL</name>
<evidence type="ECO:0000259" key="11">
    <source>
        <dbReference type="Pfam" id="PF01408"/>
    </source>
</evidence>
<feature type="domain" description="Gfo/Idh/MocA-like oxidoreductase N-terminal" evidence="11">
    <location>
        <begin position="5"/>
        <end position="121"/>
    </location>
</feature>
<evidence type="ECO:0000256" key="6">
    <source>
        <dbReference type="ARBA" id="ARBA00042926"/>
    </source>
</evidence>
<comment type="catalytic activity">
    <reaction evidence="9">
        <text>(1R,2R)-1,2-dihydrobenzene-1,2-diol + NADP(+) = catechol + NADPH + H(+)</text>
        <dbReference type="Rhea" id="RHEA:16729"/>
        <dbReference type="ChEBI" id="CHEBI:10702"/>
        <dbReference type="ChEBI" id="CHEBI:15378"/>
        <dbReference type="ChEBI" id="CHEBI:18135"/>
        <dbReference type="ChEBI" id="CHEBI:57783"/>
        <dbReference type="ChEBI" id="CHEBI:58349"/>
        <dbReference type="EC" id="1.3.1.20"/>
    </reaction>
</comment>
<dbReference type="Pfam" id="PF22725">
    <property type="entry name" value="GFO_IDH_MocA_C3"/>
    <property type="match status" value="1"/>
</dbReference>
<evidence type="ECO:0000256" key="5">
    <source>
        <dbReference type="ARBA" id="ARBA00040603"/>
    </source>
</evidence>
<dbReference type="PANTHER" id="PTHR22604:SF105">
    <property type="entry name" value="TRANS-1,2-DIHYDROBENZENE-1,2-DIOL DEHYDROGENASE"/>
    <property type="match status" value="1"/>
</dbReference>
<evidence type="ECO:0000256" key="2">
    <source>
        <dbReference type="ARBA" id="ARBA00023002"/>
    </source>
</evidence>
<dbReference type="EMBL" id="LR899011">
    <property type="protein sequence ID" value="CAD7085486.1"/>
    <property type="molecule type" value="Genomic_DNA"/>
</dbReference>
<dbReference type="PANTHER" id="PTHR22604">
    <property type="entry name" value="OXIDOREDUCTASES"/>
    <property type="match status" value="1"/>
</dbReference>
<evidence type="ECO:0000256" key="8">
    <source>
        <dbReference type="ARBA" id="ARBA00043025"/>
    </source>
</evidence>
<reference evidence="13 14" key="1">
    <citation type="submission" date="2020-11" db="EMBL/GenBank/DDBJ databases">
        <authorList>
            <person name="Wallbank WR R."/>
            <person name="Pardo Diaz C."/>
            <person name="Kozak K."/>
            <person name="Martin S."/>
            <person name="Jiggins C."/>
            <person name="Moest M."/>
            <person name="Warren A I."/>
            <person name="Generalovic N T."/>
            <person name="Byers J.R.P. K."/>
            <person name="Montejo-Kovacevich G."/>
            <person name="Yen C E."/>
        </authorList>
    </citation>
    <scope>NUCLEOTIDE SEQUENCE [LARGE SCALE GENOMIC DNA]</scope>
</reference>
<accession>A0A7R8YV76</accession>
<dbReference type="Proteomes" id="UP000594454">
    <property type="component" value="Chromosome 3"/>
</dbReference>
<dbReference type="AlphaFoldDB" id="A0A7R8YV76"/>
<keyword evidence="2" id="KW-0560">Oxidoreductase</keyword>
<dbReference type="InterPro" id="IPR050984">
    <property type="entry name" value="Gfo/Idh/MocA_domain"/>
</dbReference>
<feature type="domain" description="GFO/IDH/MocA-like oxidoreductase" evidence="12">
    <location>
        <begin position="135"/>
        <end position="249"/>
    </location>
</feature>
<sequence>MIMALRWGIVGAGSIAEKFIDALSTNLTTVEHKVVAICSHDEERAKSFATKFKIQRFYADYKSLAQDDMVEIAYIAVLNPQHYEVCLLMLRYGKHILCETPFCMNEWQTDKVLQYARHHELFAIAGIWSRFFPSYQHLKAMMERREIFDIREIYVKHGLKSDTNRRVTHKALGGGVVLDLGAYAIQFVLLCYNEYPKSIKATGKINSDNVDMYFEADLMFSGNRMARIVCSGLETYDNQAVIISKKGTVCLPSYCCPLSLIEPDCNIRTWWIPETEKYSNATNSCNYLGLRYEADEAAKCIRAKSIYSRVLSHDEMILIARIQDEIRRQIGVRYDCDKR</sequence>